<dbReference type="AlphaFoldDB" id="A0AAV8VAI8"/>
<dbReference type="Gene3D" id="3.30.40.10">
    <property type="entry name" value="Zinc/RING finger domain, C3HC4 (zinc finger)"/>
    <property type="match status" value="1"/>
</dbReference>
<evidence type="ECO:0000256" key="2">
    <source>
        <dbReference type="ARBA" id="ARBA00022771"/>
    </source>
</evidence>
<dbReference type="InterPro" id="IPR049548">
    <property type="entry name" value="Sina-like_RING"/>
</dbReference>
<dbReference type="EMBL" id="JANEYG010000203">
    <property type="protein sequence ID" value="KAJ8911290.1"/>
    <property type="molecule type" value="Genomic_DNA"/>
</dbReference>
<dbReference type="PANTHER" id="PTHR45877:SF2">
    <property type="entry name" value="E3 UBIQUITIN-PROTEIN LIGASE SINA-RELATED"/>
    <property type="match status" value="1"/>
</dbReference>
<dbReference type="InterPro" id="IPR004162">
    <property type="entry name" value="SINA-like_animal"/>
</dbReference>
<feature type="region of interest" description="Disordered" evidence="4">
    <location>
        <begin position="73"/>
        <end position="115"/>
    </location>
</feature>
<accession>A0AAV8VAI8</accession>
<dbReference type="Proteomes" id="UP001159042">
    <property type="component" value="Unassembled WGS sequence"/>
</dbReference>
<organism evidence="6 7">
    <name type="scientific">Exocentrus adspersus</name>
    <dbReference type="NCBI Taxonomy" id="1586481"/>
    <lineage>
        <taxon>Eukaryota</taxon>
        <taxon>Metazoa</taxon>
        <taxon>Ecdysozoa</taxon>
        <taxon>Arthropoda</taxon>
        <taxon>Hexapoda</taxon>
        <taxon>Insecta</taxon>
        <taxon>Pterygota</taxon>
        <taxon>Neoptera</taxon>
        <taxon>Endopterygota</taxon>
        <taxon>Coleoptera</taxon>
        <taxon>Polyphaga</taxon>
        <taxon>Cucujiformia</taxon>
        <taxon>Chrysomeloidea</taxon>
        <taxon>Cerambycidae</taxon>
        <taxon>Lamiinae</taxon>
        <taxon>Acanthocinini</taxon>
        <taxon>Exocentrus</taxon>
    </lineage>
</organism>
<keyword evidence="3" id="KW-0862">Zinc</keyword>
<dbReference type="GO" id="GO:0043161">
    <property type="term" value="P:proteasome-mediated ubiquitin-dependent protein catabolic process"/>
    <property type="evidence" value="ECO:0007669"/>
    <property type="project" value="TreeGrafter"/>
</dbReference>
<sequence length="115" mass="12776">MLECPVCKEYMHPPIYQCLLGHTMCNNCKSKADKCPMAGCEANIETTRNYILEDLSKKVELPQLEEKKVVKAEGGVKRNSVEDGDGNDTPSKIQKKLGSSLRIPLASETKLGHNR</sequence>
<proteinExistence type="predicted"/>
<reference evidence="6 7" key="1">
    <citation type="journal article" date="2023" name="Insect Mol. Biol.">
        <title>Genome sequencing provides insights into the evolution of gene families encoding plant cell wall-degrading enzymes in longhorned beetles.</title>
        <authorList>
            <person name="Shin N.R."/>
            <person name="Okamura Y."/>
            <person name="Kirsch R."/>
            <person name="Pauchet Y."/>
        </authorList>
    </citation>
    <scope>NUCLEOTIDE SEQUENCE [LARGE SCALE GENOMIC DNA]</scope>
    <source>
        <strain evidence="6">EAD_L_NR</strain>
    </source>
</reference>
<keyword evidence="7" id="KW-1185">Reference proteome</keyword>
<evidence type="ECO:0000259" key="5">
    <source>
        <dbReference type="Pfam" id="PF21362"/>
    </source>
</evidence>
<protein>
    <recommendedName>
        <fullName evidence="5">E3 ubiquitin-protein ligase Sina-like RING finger domain-containing protein</fullName>
    </recommendedName>
</protein>
<feature type="domain" description="E3 ubiquitin-protein ligase Sina-like RING finger" evidence="5">
    <location>
        <begin position="4"/>
        <end position="37"/>
    </location>
</feature>
<dbReference type="InterPro" id="IPR013083">
    <property type="entry name" value="Znf_RING/FYVE/PHD"/>
</dbReference>
<dbReference type="PANTHER" id="PTHR45877">
    <property type="entry name" value="E3 UBIQUITIN-PROTEIN LIGASE SIAH2"/>
    <property type="match status" value="1"/>
</dbReference>
<name>A0AAV8VAI8_9CUCU</name>
<dbReference type="Pfam" id="PF21362">
    <property type="entry name" value="Sina_RING"/>
    <property type="match status" value="1"/>
</dbReference>
<dbReference type="GO" id="GO:0005737">
    <property type="term" value="C:cytoplasm"/>
    <property type="evidence" value="ECO:0007669"/>
    <property type="project" value="TreeGrafter"/>
</dbReference>
<dbReference type="GO" id="GO:0008270">
    <property type="term" value="F:zinc ion binding"/>
    <property type="evidence" value="ECO:0007669"/>
    <property type="project" value="UniProtKB-KW"/>
</dbReference>
<gene>
    <name evidence="6" type="ORF">NQ315_015293</name>
</gene>
<dbReference type="GO" id="GO:0031624">
    <property type="term" value="F:ubiquitin conjugating enzyme binding"/>
    <property type="evidence" value="ECO:0007669"/>
    <property type="project" value="TreeGrafter"/>
</dbReference>
<keyword evidence="1" id="KW-0479">Metal-binding</keyword>
<evidence type="ECO:0000256" key="1">
    <source>
        <dbReference type="ARBA" id="ARBA00022723"/>
    </source>
</evidence>
<dbReference type="GO" id="GO:0061630">
    <property type="term" value="F:ubiquitin protein ligase activity"/>
    <property type="evidence" value="ECO:0007669"/>
    <property type="project" value="TreeGrafter"/>
</dbReference>
<evidence type="ECO:0000313" key="7">
    <source>
        <dbReference type="Proteomes" id="UP001159042"/>
    </source>
</evidence>
<evidence type="ECO:0000256" key="3">
    <source>
        <dbReference type="ARBA" id="ARBA00022833"/>
    </source>
</evidence>
<comment type="caution">
    <text evidence="6">The sequence shown here is derived from an EMBL/GenBank/DDBJ whole genome shotgun (WGS) entry which is preliminary data.</text>
</comment>
<evidence type="ECO:0000313" key="6">
    <source>
        <dbReference type="EMBL" id="KAJ8911290.1"/>
    </source>
</evidence>
<evidence type="ECO:0000256" key="4">
    <source>
        <dbReference type="SAM" id="MobiDB-lite"/>
    </source>
</evidence>
<keyword evidence="2" id="KW-0863">Zinc-finger</keyword>